<reference evidence="4" key="1">
    <citation type="journal article" date="2019" name="Int. J. Syst. Evol. Microbiol.">
        <title>The Global Catalogue of Microorganisms (GCM) 10K type strain sequencing project: providing services to taxonomists for standard genome sequencing and annotation.</title>
        <authorList>
            <consortium name="The Broad Institute Genomics Platform"/>
            <consortium name="The Broad Institute Genome Sequencing Center for Infectious Disease"/>
            <person name="Wu L."/>
            <person name="Ma J."/>
        </authorList>
    </citation>
    <scope>NUCLEOTIDE SEQUENCE [LARGE SCALE GENOMIC DNA]</scope>
    <source>
        <strain evidence="4">KCTC 52168</strain>
    </source>
</reference>
<dbReference type="InterPro" id="IPR000073">
    <property type="entry name" value="AB_hydrolase_1"/>
</dbReference>
<accession>A0ABV7H4N3</accession>
<keyword evidence="4" id="KW-1185">Reference proteome</keyword>
<protein>
    <submittedName>
        <fullName evidence="3">Alpha/beta fold hydrolase</fullName>
    </submittedName>
</protein>
<dbReference type="InterPro" id="IPR000639">
    <property type="entry name" value="Epox_hydrolase-like"/>
</dbReference>
<feature type="domain" description="AB hydrolase-1" evidence="2">
    <location>
        <begin position="30"/>
        <end position="290"/>
    </location>
</feature>
<evidence type="ECO:0000313" key="3">
    <source>
        <dbReference type="EMBL" id="MFC3146977.1"/>
    </source>
</evidence>
<dbReference type="PRINTS" id="PR00412">
    <property type="entry name" value="EPOXHYDRLASE"/>
</dbReference>
<name>A0ABV7H4N3_9BURK</name>
<dbReference type="PRINTS" id="PR00111">
    <property type="entry name" value="ABHYDROLASE"/>
</dbReference>
<dbReference type="InterPro" id="IPR029058">
    <property type="entry name" value="AB_hydrolase_fold"/>
</dbReference>
<comment type="caution">
    <text evidence="3">The sequence shown here is derived from an EMBL/GenBank/DDBJ whole genome shotgun (WGS) entry which is preliminary data.</text>
</comment>
<evidence type="ECO:0000256" key="1">
    <source>
        <dbReference type="ARBA" id="ARBA00022801"/>
    </source>
</evidence>
<dbReference type="EMBL" id="JBHRTI010000003">
    <property type="protein sequence ID" value="MFC3146977.1"/>
    <property type="molecule type" value="Genomic_DNA"/>
</dbReference>
<dbReference type="RefSeq" id="WP_377301630.1">
    <property type="nucleotide sequence ID" value="NZ_CP180191.1"/>
</dbReference>
<evidence type="ECO:0000259" key="2">
    <source>
        <dbReference type="Pfam" id="PF00561"/>
    </source>
</evidence>
<organism evidence="3 4">
    <name type="scientific">Piscinibacterium candidicorallinum</name>
    <dbReference type="NCBI Taxonomy" id="1793872"/>
    <lineage>
        <taxon>Bacteria</taxon>
        <taxon>Pseudomonadati</taxon>
        <taxon>Pseudomonadota</taxon>
        <taxon>Betaproteobacteria</taxon>
        <taxon>Burkholderiales</taxon>
        <taxon>Piscinibacterium</taxon>
    </lineage>
</organism>
<proteinExistence type="predicted"/>
<dbReference type="PANTHER" id="PTHR43329">
    <property type="entry name" value="EPOXIDE HYDROLASE"/>
    <property type="match status" value="1"/>
</dbReference>
<dbReference type="Proteomes" id="UP001595556">
    <property type="component" value="Unassembled WGS sequence"/>
</dbReference>
<evidence type="ECO:0000313" key="4">
    <source>
        <dbReference type="Proteomes" id="UP001595556"/>
    </source>
</evidence>
<keyword evidence="1 3" id="KW-0378">Hydrolase</keyword>
<dbReference type="SUPFAM" id="SSF53474">
    <property type="entry name" value="alpha/beta-Hydrolases"/>
    <property type="match status" value="1"/>
</dbReference>
<dbReference type="GO" id="GO:0016787">
    <property type="term" value="F:hydrolase activity"/>
    <property type="evidence" value="ECO:0007669"/>
    <property type="project" value="UniProtKB-KW"/>
</dbReference>
<dbReference type="Gene3D" id="3.40.50.1820">
    <property type="entry name" value="alpha/beta hydrolase"/>
    <property type="match status" value="1"/>
</dbReference>
<dbReference type="Pfam" id="PF00561">
    <property type="entry name" value="Abhydrolase_1"/>
    <property type="match status" value="1"/>
</dbReference>
<sequence>MAAPIQDGQFAEVQLGTKLHYATAGTPGAPLMVFVHGFPEAWFEWEAQLAHFGQRWFAVAPDLRGFNRSSKPPEVAAYRPKTLIGDLTGLIRHLGYDSAVVVAHDWGGALAWNLAIQQPQWVRQLIIINSPHPYAFMRALATDPAQQAASAYMNWLRTPGSELGLAKHGFAALEGFFNGMGQPPAPWFEPLRERYQAMWSVPGENGSHSLTGGVNYYRASPLHPPTPADPGPAALNLQPQDWLVKRPTLVIWGERDLALPATLLDGLDALVSPLTIERIPDGGHWVVHEQPERINAAIDAWLTKQA</sequence>
<gene>
    <name evidence="3" type="ORF">ACFOEN_04885</name>
</gene>